<keyword evidence="2" id="KW-1185">Reference proteome</keyword>
<evidence type="ECO:0000313" key="2">
    <source>
        <dbReference type="Proteomes" id="UP000053732"/>
    </source>
</evidence>
<accession>A0A0G4PDU1</accession>
<dbReference type="AlphaFoldDB" id="A0A0G4PDU1"/>
<name>A0A0G4PDU1_PENC3</name>
<evidence type="ECO:0000313" key="1">
    <source>
        <dbReference type="EMBL" id="CRL24456.1"/>
    </source>
</evidence>
<reference evidence="1 2" key="1">
    <citation type="journal article" date="2014" name="Nat. Commun.">
        <title>Multiple recent horizontal transfers of a large genomic region in cheese making fungi.</title>
        <authorList>
            <person name="Cheeseman K."/>
            <person name="Ropars J."/>
            <person name="Renault P."/>
            <person name="Dupont J."/>
            <person name="Gouzy J."/>
            <person name="Branca A."/>
            <person name="Abraham A.L."/>
            <person name="Ceppi M."/>
            <person name="Conseiller E."/>
            <person name="Debuchy R."/>
            <person name="Malagnac F."/>
            <person name="Goarin A."/>
            <person name="Silar P."/>
            <person name="Lacoste S."/>
            <person name="Sallet E."/>
            <person name="Bensimon A."/>
            <person name="Giraud T."/>
            <person name="Brygoo Y."/>
        </authorList>
    </citation>
    <scope>NUCLEOTIDE SEQUENCE [LARGE SCALE GENOMIC DNA]</scope>
    <source>
        <strain evidence="2">FM 013</strain>
    </source>
</reference>
<sequence>MASDNESVDLSLYAVPSRSIFLVGRTVASLWLSSENDWLELSGVISFPYDQVSSDVTSTHVAAALFLWTATTIHVLDSTLDKFVNV</sequence>
<protein>
    <submittedName>
        <fullName evidence="1">Str. FM013</fullName>
    </submittedName>
</protein>
<gene>
    <name evidence="1" type="ORF">PCAMFM013_S012g000065</name>
</gene>
<proteinExistence type="predicted"/>
<organism evidence="1 2">
    <name type="scientific">Penicillium camemberti (strain FM 013)</name>
    <dbReference type="NCBI Taxonomy" id="1429867"/>
    <lineage>
        <taxon>Eukaryota</taxon>
        <taxon>Fungi</taxon>
        <taxon>Dikarya</taxon>
        <taxon>Ascomycota</taxon>
        <taxon>Pezizomycotina</taxon>
        <taxon>Eurotiomycetes</taxon>
        <taxon>Eurotiomycetidae</taxon>
        <taxon>Eurotiales</taxon>
        <taxon>Aspergillaceae</taxon>
        <taxon>Penicillium</taxon>
    </lineage>
</organism>
<dbReference type="EMBL" id="HG793145">
    <property type="protein sequence ID" value="CRL24456.1"/>
    <property type="molecule type" value="Genomic_DNA"/>
</dbReference>
<dbReference type="Proteomes" id="UP000053732">
    <property type="component" value="Unassembled WGS sequence"/>
</dbReference>